<accession>A0A101M7U4</accession>
<proteinExistence type="predicted"/>
<dbReference type="EMBL" id="LLXE01000735">
    <property type="protein sequence ID" value="KUM55624.1"/>
    <property type="molecule type" value="Genomic_DNA"/>
</dbReference>
<protein>
    <submittedName>
        <fullName evidence="1">Uncharacterized protein</fullName>
    </submittedName>
</protein>
<evidence type="ECO:0000313" key="1">
    <source>
        <dbReference type="EMBL" id="KUM55624.1"/>
    </source>
</evidence>
<evidence type="ECO:0000313" key="2">
    <source>
        <dbReference type="Proteomes" id="UP000055045"/>
    </source>
</evidence>
<keyword evidence="2" id="KW-1185">Reference proteome</keyword>
<organism evidence="1 2">
    <name type="scientific">Penicillium freii</name>
    <dbReference type="NCBI Taxonomy" id="48697"/>
    <lineage>
        <taxon>Eukaryota</taxon>
        <taxon>Fungi</taxon>
        <taxon>Dikarya</taxon>
        <taxon>Ascomycota</taxon>
        <taxon>Pezizomycotina</taxon>
        <taxon>Eurotiomycetes</taxon>
        <taxon>Eurotiomycetidae</taxon>
        <taxon>Eurotiales</taxon>
        <taxon>Aspergillaceae</taxon>
        <taxon>Penicillium</taxon>
    </lineage>
</organism>
<sequence>MCPSGKFDRSMTTDSWRQTQWPVVFGPTRRVNGLFGIRFIEVSLLARREEGGLGESARMLRPAFVS</sequence>
<gene>
    <name evidence="1" type="ORF">ACN42_g11624</name>
</gene>
<name>A0A101M7U4_PENFR</name>
<comment type="caution">
    <text evidence="1">The sequence shown here is derived from an EMBL/GenBank/DDBJ whole genome shotgun (WGS) entry which is preliminary data.</text>
</comment>
<reference evidence="1 2" key="1">
    <citation type="submission" date="2015-10" db="EMBL/GenBank/DDBJ databases">
        <title>Genome sequencing of Penicillium freii.</title>
        <authorList>
            <person name="Nguyen H.D."/>
            <person name="Visagie C.M."/>
            <person name="Seifert K.A."/>
        </authorList>
    </citation>
    <scope>NUCLEOTIDE SEQUENCE [LARGE SCALE GENOMIC DNA]</scope>
    <source>
        <strain evidence="1 2">DAOM 242723</strain>
    </source>
</reference>
<dbReference type="AlphaFoldDB" id="A0A101M7U4"/>
<dbReference type="Proteomes" id="UP000055045">
    <property type="component" value="Unassembled WGS sequence"/>
</dbReference>